<dbReference type="PANTHER" id="PTHR11021">
    <property type="entry name" value="SMALL NUCLEAR RIBONUCLEOPROTEIN F SNRNP-F"/>
    <property type="match status" value="1"/>
</dbReference>
<dbReference type="Pfam" id="PF01423">
    <property type="entry name" value="LSM"/>
    <property type="match status" value="1"/>
</dbReference>
<keyword evidence="7" id="KW-0819">tRNA processing</keyword>
<dbReference type="GO" id="GO:0120115">
    <property type="term" value="C:Lsm2-8 complex"/>
    <property type="evidence" value="ECO:0007669"/>
    <property type="project" value="UniProtKB-ARBA"/>
</dbReference>
<organism evidence="16">
    <name type="scientific">Micromonas pusilla (strain CCMP1545)</name>
    <name type="common">Picoplanktonic green alga</name>
    <dbReference type="NCBI Taxonomy" id="564608"/>
    <lineage>
        <taxon>Eukaryota</taxon>
        <taxon>Viridiplantae</taxon>
        <taxon>Chlorophyta</taxon>
        <taxon>Mamiellophyceae</taxon>
        <taxon>Mamiellales</taxon>
        <taxon>Mamiellaceae</taxon>
        <taxon>Micromonas</taxon>
    </lineage>
</organism>
<evidence type="ECO:0000256" key="6">
    <source>
        <dbReference type="ARBA" id="ARBA00022664"/>
    </source>
</evidence>
<feature type="domain" description="Sm" evidence="14">
    <location>
        <begin position="13"/>
        <end position="85"/>
    </location>
</feature>
<evidence type="ECO:0000256" key="3">
    <source>
        <dbReference type="ARBA" id="ARBA00007927"/>
    </source>
</evidence>
<evidence type="ECO:0000256" key="11">
    <source>
        <dbReference type="ARBA" id="ARBA00023242"/>
    </source>
</evidence>
<accession>C1MYU7</accession>
<proteinExistence type="inferred from homology"/>
<dbReference type="SMART" id="SM00651">
    <property type="entry name" value="Sm"/>
    <property type="match status" value="1"/>
</dbReference>
<dbReference type="GO" id="GO:0000398">
    <property type="term" value="P:mRNA splicing, via spliceosome"/>
    <property type="evidence" value="ECO:0007669"/>
    <property type="project" value="InterPro"/>
</dbReference>
<keyword evidence="4" id="KW-0963">Cytoplasm</keyword>
<dbReference type="CDD" id="cd01726">
    <property type="entry name" value="LSm6"/>
    <property type="match status" value="1"/>
</dbReference>
<dbReference type="GO" id="GO:0008033">
    <property type="term" value="P:tRNA processing"/>
    <property type="evidence" value="ECO:0007669"/>
    <property type="project" value="UniProtKB-KW"/>
</dbReference>
<dbReference type="InterPro" id="IPR001163">
    <property type="entry name" value="Sm_dom_euk/arc"/>
</dbReference>
<keyword evidence="8 13" id="KW-0747">Spliceosome</keyword>
<name>C1MYU7_MICPC</name>
<dbReference type="STRING" id="564608.C1MYU7"/>
<dbReference type="GO" id="GO:0000932">
    <property type="term" value="C:P-body"/>
    <property type="evidence" value="ECO:0007669"/>
    <property type="project" value="TreeGrafter"/>
</dbReference>
<evidence type="ECO:0000256" key="7">
    <source>
        <dbReference type="ARBA" id="ARBA00022694"/>
    </source>
</evidence>
<comment type="subcellular location">
    <subcellularLocation>
        <location evidence="2">Cytoplasm</location>
    </subcellularLocation>
    <subcellularLocation>
        <location evidence="1 13">Nucleus</location>
    </subcellularLocation>
</comment>
<evidence type="ECO:0000256" key="5">
    <source>
        <dbReference type="ARBA" id="ARBA00022552"/>
    </source>
</evidence>
<reference evidence="15 16" key="1">
    <citation type="journal article" date="2009" name="Science">
        <title>Green evolution and dynamic adaptations revealed by genomes of the marine picoeukaryotes Micromonas.</title>
        <authorList>
            <person name="Worden A.Z."/>
            <person name="Lee J.H."/>
            <person name="Mock T."/>
            <person name="Rouze P."/>
            <person name="Simmons M.P."/>
            <person name="Aerts A.L."/>
            <person name="Allen A.E."/>
            <person name="Cuvelier M.L."/>
            <person name="Derelle E."/>
            <person name="Everett M.V."/>
            <person name="Foulon E."/>
            <person name="Grimwood J."/>
            <person name="Gundlach H."/>
            <person name="Henrissat B."/>
            <person name="Napoli C."/>
            <person name="McDonald S.M."/>
            <person name="Parker M.S."/>
            <person name="Rombauts S."/>
            <person name="Salamov A."/>
            <person name="Von Dassow P."/>
            <person name="Badger J.H."/>
            <person name="Coutinho P.M."/>
            <person name="Demir E."/>
            <person name="Dubchak I."/>
            <person name="Gentemann C."/>
            <person name="Eikrem W."/>
            <person name="Gready J.E."/>
            <person name="John U."/>
            <person name="Lanier W."/>
            <person name="Lindquist E.A."/>
            <person name="Lucas S."/>
            <person name="Mayer K.F."/>
            <person name="Moreau H."/>
            <person name="Not F."/>
            <person name="Otillar R."/>
            <person name="Panaud O."/>
            <person name="Pangilinan J."/>
            <person name="Paulsen I."/>
            <person name="Piegu B."/>
            <person name="Poliakov A."/>
            <person name="Robbens S."/>
            <person name="Schmutz J."/>
            <person name="Toulza E."/>
            <person name="Wyss T."/>
            <person name="Zelensky A."/>
            <person name="Zhou K."/>
            <person name="Armbrust E.V."/>
            <person name="Bhattacharya D."/>
            <person name="Goodenough U.W."/>
            <person name="Van de Peer Y."/>
            <person name="Grigoriev I.V."/>
        </authorList>
    </citation>
    <scope>NUCLEOTIDE SEQUENCE [LARGE SCALE GENOMIC DNA]</scope>
    <source>
        <strain evidence="15 16">CCMP1545</strain>
    </source>
</reference>
<dbReference type="PIRSF" id="PIRSF006609">
    <property type="entry name" value="snRNP_SmF"/>
    <property type="match status" value="1"/>
</dbReference>
<dbReference type="InterPro" id="IPR047575">
    <property type="entry name" value="Sm"/>
</dbReference>
<evidence type="ECO:0000256" key="2">
    <source>
        <dbReference type="ARBA" id="ARBA00004496"/>
    </source>
</evidence>
<keyword evidence="12 13" id="KW-0687">Ribonucleoprotein</keyword>
<evidence type="ECO:0000256" key="9">
    <source>
        <dbReference type="ARBA" id="ARBA00022884"/>
    </source>
</evidence>
<dbReference type="Proteomes" id="UP000001876">
    <property type="component" value="Unassembled WGS sequence"/>
</dbReference>
<dbReference type="EMBL" id="GG663743">
    <property type="protein sequence ID" value="EEH54495.1"/>
    <property type="molecule type" value="Genomic_DNA"/>
</dbReference>
<dbReference type="OrthoDB" id="268799at2759"/>
<dbReference type="GO" id="GO:0005681">
    <property type="term" value="C:spliceosomal complex"/>
    <property type="evidence" value="ECO:0007669"/>
    <property type="project" value="UniProtKB-KW"/>
</dbReference>
<evidence type="ECO:0000259" key="14">
    <source>
        <dbReference type="PROSITE" id="PS52002"/>
    </source>
</evidence>
<dbReference type="PROSITE" id="PS52002">
    <property type="entry name" value="SM"/>
    <property type="match status" value="1"/>
</dbReference>
<dbReference type="eggNOG" id="KOG1783">
    <property type="taxonomic scope" value="Eukaryota"/>
</dbReference>
<dbReference type="GO" id="GO:0005732">
    <property type="term" value="C:sno(s)RNA-containing ribonucleoprotein complex"/>
    <property type="evidence" value="ECO:0007669"/>
    <property type="project" value="TreeGrafter"/>
</dbReference>
<dbReference type="SUPFAM" id="SSF50182">
    <property type="entry name" value="Sm-like ribonucleoproteins"/>
    <property type="match status" value="1"/>
</dbReference>
<dbReference type="GO" id="GO:0005730">
    <property type="term" value="C:nucleolus"/>
    <property type="evidence" value="ECO:0007669"/>
    <property type="project" value="TreeGrafter"/>
</dbReference>
<keyword evidence="16" id="KW-1185">Reference proteome</keyword>
<evidence type="ECO:0000313" key="16">
    <source>
        <dbReference type="Proteomes" id="UP000001876"/>
    </source>
</evidence>
<dbReference type="RefSeq" id="XP_003060845.1">
    <property type="nucleotide sequence ID" value="XM_003060799.1"/>
</dbReference>
<evidence type="ECO:0000313" key="15">
    <source>
        <dbReference type="EMBL" id="EEH54495.1"/>
    </source>
</evidence>
<evidence type="ECO:0000256" key="12">
    <source>
        <dbReference type="ARBA" id="ARBA00023274"/>
    </source>
</evidence>
<evidence type="ECO:0000256" key="8">
    <source>
        <dbReference type="ARBA" id="ARBA00022728"/>
    </source>
</evidence>
<dbReference type="GO" id="GO:0005688">
    <property type="term" value="C:U6 snRNP"/>
    <property type="evidence" value="ECO:0007669"/>
    <property type="project" value="TreeGrafter"/>
</dbReference>
<evidence type="ECO:0000256" key="4">
    <source>
        <dbReference type="ARBA" id="ARBA00022490"/>
    </source>
</evidence>
<keyword evidence="10 13" id="KW-0508">mRNA splicing</keyword>
<keyword evidence="9 13" id="KW-0694">RNA-binding</keyword>
<dbReference type="AlphaFoldDB" id="C1MYU7"/>
<dbReference type="GO" id="GO:0030490">
    <property type="term" value="P:maturation of SSU-rRNA"/>
    <property type="evidence" value="ECO:0007669"/>
    <property type="project" value="TreeGrafter"/>
</dbReference>
<dbReference type="GO" id="GO:0046540">
    <property type="term" value="C:U4/U6 x U5 tri-snRNP complex"/>
    <property type="evidence" value="ECO:0007669"/>
    <property type="project" value="TreeGrafter"/>
</dbReference>
<sequence>MSEQTADAGAAKTPADFLKSIKGKQVVVKLNSGVDYRGVLACLDGYMNIAMEETEEYVNGQLKNKYGDAFIRGNNVLYISTVKDK</sequence>
<dbReference type="Gene3D" id="2.30.30.100">
    <property type="match status" value="1"/>
</dbReference>
<evidence type="ECO:0000256" key="10">
    <source>
        <dbReference type="ARBA" id="ARBA00023187"/>
    </source>
</evidence>
<keyword evidence="11 13" id="KW-0539">Nucleus</keyword>
<gene>
    <name evidence="15" type="ORF">MICPUCDRAFT_19555</name>
</gene>
<protein>
    <submittedName>
        <fullName evidence="15">Predicted protein</fullName>
    </submittedName>
</protein>
<keyword evidence="6 13" id="KW-0507">mRNA processing</keyword>
<evidence type="ECO:0000256" key="13">
    <source>
        <dbReference type="PIRNR" id="PIRNR006609"/>
    </source>
</evidence>
<dbReference type="GO" id="GO:0003723">
    <property type="term" value="F:RNA binding"/>
    <property type="evidence" value="ECO:0007669"/>
    <property type="project" value="UniProtKB-UniRule"/>
</dbReference>
<dbReference type="FunFam" id="2.30.30.100:FF:000010">
    <property type="entry name" value="U6 snRNA-associated Sm-like protein LSm6"/>
    <property type="match status" value="1"/>
</dbReference>
<evidence type="ECO:0000256" key="1">
    <source>
        <dbReference type="ARBA" id="ARBA00004123"/>
    </source>
</evidence>
<dbReference type="GeneID" id="9686541"/>
<dbReference type="InterPro" id="IPR010920">
    <property type="entry name" value="LSM_dom_sf"/>
</dbReference>
<dbReference type="PANTHER" id="PTHR11021:SF1">
    <property type="entry name" value="U6 SNRNA-ASSOCIATED SM-LIKE PROTEIN LSM6"/>
    <property type="match status" value="1"/>
</dbReference>
<dbReference type="InterPro" id="IPR016487">
    <property type="entry name" value="Lsm6/sSmF"/>
</dbReference>
<comment type="similarity">
    <text evidence="3 13">Belongs to the snRNP Sm proteins family. SmF/LSm6 subfamily.</text>
</comment>
<dbReference type="OMA" id="EQTVEYV"/>
<dbReference type="KEGG" id="mpp:MICPUCDRAFT_19555"/>
<keyword evidence="5" id="KW-0698">rRNA processing</keyword>